<evidence type="ECO:0000256" key="4">
    <source>
        <dbReference type="ARBA" id="ARBA00022771"/>
    </source>
</evidence>
<dbReference type="InterPro" id="IPR036236">
    <property type="entry name" value="Znf_C2H2_sf"/>
</dbReference>
<evidence type="ECO:0000256" key="5">
    <source>
        <dbReference type="ARBA" id="ARBA00022833"/>
    </source>
</evidence>
<evidence type="ECO:0008006" key="11">
    <source>
        <dbReference type="Google" id="ProtNLM"/>
    </source>
</evidence>
<feature type="non-terminal residue" evidence="9">
    <location>
        <position position="1"/>
    </location>
</feature>
<feature type="domain" description="KRAB" evidence="8">
    <location>
        <begin position="3"/>
        <end position="119"/>
    </location>
</feature>
<evidence type="ECO:0000256" key="3">
    <source>
        <dbReference type="ARBA" id="ARBA00022737"/>
    </source>
</evidence>
<feature type="domain" description="C2H2-type" evidence="7">
    <location>
        <begin position="124"/>
        <end position="151"/>
    </location>
</feature>
<reference evidence="9 10" key="1">
    <citation type="journal article" date="2023" name="bioRxiv">
        <title>Conserved and derived expression patterns and positive selection on dental genes reveal complex evolutionary context of ever-growing rodent molars.</title>
        <authorList>
            <person name="Calamari Z.T."/>
            <person name="Song A."/>
            <person name="Cohen E."/>
            <person name="Akter M."/>
            <person name="Roy R.D."/>
            <person name="Hallikas O."/>
            <person name="Christensen M.M."/>
            <person name="Li P."/>
            <person name="Marangoni P."/>
            <person name="Jernvall J."/>
            <person name="Klein O.D."/>
        </authorList>
    </citation>
    <scope>NUCLEOTIDE SEQUENCE [LARGE SCALE GENOMIC DNA]</scope>
    <source>
        <strain evidence="9">V071</strain>
    </source>
</reference>
<dbReference type="InterPro" id="IPR013087">
    <property type="entry name" value="Znf_C2H2_type"/>
</dbReference>
<keyword evidence="4 6" id="KW-0863">Zinc-finger</keyword>
<dbReference type="SUPFAM" id="SSF57667">
    <property type="entry name" value="beta-beta-alpha zinc fingers"/>
    <property type="match status" value="2"/>
</dbReference>
<organism evidence="9 10">
    <name type="scientific">Myodes glareolus</name>
    <name type="common">Bank vole</name>
    <name type="synonym">Clethrionomys glareolus</name>
    <dbReference type="NCBI Taxonomy" id="447135"/>
    <lineage>
        <taxon>Eukaryota</taxon>
        <taxon>Metazoa</taxon>
        <taxon>Chordata</taxon>
        <taxon>Craniata</taxon>
        <taxon>Vertebrata</taxon>
        <taxon>Euteleostomi</taxon>
        <taxon>Mammalia</taxon>
        <taxon>Eutheria</taxon>
        <taxon>Euarchontoglires</taxon>
        <taxon>Glires</taxon>
        <taxon>Rodentia</taxon>
        <taxon>Myomorpha</taxon>
        <taxon>Muroidea</taxon>
        <taxon>Cricetidae</taxon>
        <taxon>Arvicolinae</taxon>
        <taxon>Myodes</taxon>
    </lineage>
</organism>
<dbReference type="GO" id="GO:0005634">
    <property type="term" value="C:nucleus"/>
    <property type="evidence" value="ECO:0007669"/>
    <property type="project" value="UniProtKB-SubCell"/>
</dbReference>
<dbReference type="Gene3D" id="3.30.160.60">
    <property type="entry name" value="Classic Zinc Finger"/>
    <property type="match status" value="2"/>
</dbReference>
<keyword evidence="10" id="KW-1185">Reference proteome</keyword>
<dbReference type="GO" id="GO:0006355">
    <property type="term" value="P:regulation of DNA-templated transcription"/>
    <property type="evidence" value="ECO:0007669"/>
    <property type="project" value="InterPro"/>
</dbReference>
<dbReference type="SMART" id="SM00349">
    <property type="entry name" value="KRAB"/>
    <property type="match status" value="1"/>
</dbReference>
<dbReference type="Gene3D" id="6.10.140.140">
    <property type="match status" value="1"/>
</dbReference>
<dbReference type="InterPro" id="IPR050758">
    <property type="entry name" value="Znf_C2H2-type"/>
</dbReference>
<dbReference type="PANTHER" id="PTHR23234">
    <property type="entry name" value="ZNF44 PROTEIN"/>
    <property type="match status" value="1"/>
</dbReference>
<comment type="subcellular location">
    <subcellularLocation>
        <location evidence="1">Nucleus</location>
    </subcellularLocation>
</comment>
<evidence type="ECO:0000313" key="10">
    <source>
        <dbReference type="Proteomes" id="UP001488838"/>
    </source>
</evidence>
<dbReference type="Proteomes" id="UP001488838">
    <property type="component" value="Unassembled WGS sequence"/>
</dbReference>
<keyword evidence="2" id="KW-0479">Metal-binding</keyword>
<proteinExistence type="predicted"/>
<keyword evidence="3" id="KW-0677">Repeat</keyword>
<dbReference type="EMBL" id="JBBHLL010000585">
    <property type="protein sequence ID" value="KAK7799888.1"/>
    <property type="molecule type" value="Genomic_DNA"/>
</dbReference>
<evidence type="ECO:0000259" key="8">
    <source>
        <dbReference type="PROSITE" id="PS50805"/>
    </source>
</evidence>
<dbReference type="PROSITE" id="PS50805">
    <property type="entry name" value="KRAB"/>
    <property type="match status" value="1"/>
</dbReference>
<dbReference type="Pfam" id="PF01352">
    <property type="entry name" value="KRAB"/>
    <property type="match status" value="1"/>
</dbReference>
<gene>
    <name evidence="9" type="ORF">U0070_011647</name>
</gene>
<evidence type="ECO:0000256" key="1">
    <source>
        <dbReference type="ARBA" id="ARBA00004123"/>
    </source>
</evidence>
<comment type="caution">
    <text evidence="9">The sequence shown here is derived from an EMBL/GenBank/DDBJ whole genome shotgun (WGS) entry which is preliminary data.</text>
</comment>
<dbReference type="InterPro" id="IPR001909">
    <property type="entry name" value="KRAB"/>
</dbReference>
<keyword evidence="5" id="KW-0862">Zinc</keyword>
<accession>A0AAW0HB48</accession>
<evidence type="ECO:0000259" key="7">
    <source>
        <dbReference type="PROSITE" id="PS50157"/>
    </source>
</evidence>
<evidence type="ECO:0000256" key="2">
    <source>
        <dbReference type="ARBA" id="ARBA00022723"/>
    </source>
</evidence>
<sequence length="179" mass="21097">NAVTYDDVHVNFTWEEWTLLNPSQKSLYNDVMVETYRNLTEIGYNWEDYNTEKHYQSSRRHKSSLQTPERTHTGEKPFEYNQCDKAFSFIVISENIIEPILEGNITYIISVLKHELTYAGDKLYEGNKCRKAFGLHSILQMHKKAYTGDKLYKCNHCGKAFACMNNLNHEKYQYCIETL</sequence>
<dbReference type="AlphaFoldDB" id="A0AAW0HB48"/>
<dbReference type="FunFam" id="3.30.160.60:FF:000100">
    <property type="entry name" value="Zinc finger 45-like"/>
    <property type="match status" value="1"/>
</dbReference>
<dbReference type="PROSITE" id="PS50157">
    <property type="entry name" value="ZINC_FINGER_C2H2_2"/>
    <property type="match status" value="1"/>
</dbReference>
<dbReference type="InterPro" id="IPR036051">
    <property type="entry name" value="KRAB_dom_sf"/>
</dbReference>
<evidence type="ECO:0000313" key="9">
    <source>
        <dbReference type="EMBL" id="KAK7799888.1"/>
    </source>
</evidence>
<protein>
    <recommendedName>
        <fullName evidence="11">Zinc finger protein 431-like</fullName>
    </recommendedName>
</protein>
<dbReference type="GO" id="GO:0008270">
    <property type="term" value="F:zinc ion binding"/>
    <property type="evidence" value="ECO:0007669"/>
    <property type="project" value="UniProtKB-KW"/>
</dbReference>
<name>A0AAW0HB48_MYOGA</name>
<evidence type="ECO:0000256" key="6">
    <source>
        <dbReference type="PROSITE-ProRule" id="PRU00042"/>
    </source>
</evidence>
<dbReference type="PANTHER" id="PTHR23234:SF10">
    <property type="entry name" value="RIKEN CDNA 6720489N17 GENE-RELATED"/>
    <property type="match status" value="1"/>
</dbReference>
<dbReference type="CDD" id="cd07765">
    <property type="entry name" value="KRAB_A-box"/>
    <property type="match status" value="1"/>
</dbReference>
<dbReference type="SUPFAM" id="SSF109640">
    <property type="entry name" value="KRAB domain (Kruppel-associated box)"/>
    <property type="match status" value="1"/>
</dbReference>